<keyword evidence="3" id="KW-0349">Heme</keyword>
<comment type="caution">
    <text evidence="10">The sequence shown here is derived from an EMBL/GenBank/DDBJ whole genome shotgun (WGS) entry which is preliminary data.</text>
</comment>
<dbReference type="PANTHER" id="PTHR30521">
    <property type="entry name" value="DEFERROCHELATASE/PEROXIDASE"/>
    <property type="match status" value="1"/>
</dbReference>
<dbReference type="EMBL" id="AYKW01000011">
    <property type="protein sequence ID" value="PIL32181.1"/>
    <property type="molecule type" value="Genomic_DNA"/>
</dbReference>
<protein>
    <recommendedName>
        <fullName evidence="9">DyP dimeric alpha+beta barrel domain-containing protein</fullName>
    </recommendedName>
</protein>
<evidence type="ECO:0000256" key="3">
    <source>
        <dbReference type="ARBA" id="ARBA00022617"/>
    </source>
</evidence>
<organism evidence="10 11">
    <name type="scientific">Ganoderma sinense ZZ0214-1</name>
    <dbReference type="NCBI Taxonomy" id="1077348"/>
    <lineage>
        <taxon>Eukaryota</taxon>
        <taxon>Fungi</taxon>
        <taxon>Dikarya</taxon>
        <taxon>Basidiomycota</taxon>
        <taxon>Agaricomycotina</taxon>
        <taxon>Agaricomycetes</taxon>
        <taxon>Polyporales</taxon>
        <taxon>Polyporaceae</taxon>
        <taxon>Ganoderma</taxon>
    </lineage>
</organism>
<dbReference type="PANTHER" id="PTHR30521:SF4">
    <property type="entry name" value="DEFERROCHELATASE"/>
    <property type="match status" value="1"/>
</dbReference>
<reference evidence="10 11" key="1">
    <citation type="journal article" date="2015" name="Sci. Rep.">
        <title>Chromosome-level genome map provides insights into diverse defense mechanisms in the medicinal fungus Ganoderma sinense.</title>
        <authorList>
            <person name="Zhu Y."/>
            <person name="Xu J."/>
            <person name="Sun C."/>
            <person name="Zhou S."/>
            <person name="Xu H."/>
            <person name="Nelson D.R."/>
            <person name="Qian J."/>
            <person name="Song J."/>
            <person name="Luo H."/>
            <person name="Xiang L."/>
            <person name="Li Y."/>
            <person name="Xu Z."/>
            <person name="Ji A."/>
            <person name="Wang L."/>
            <person name="Lu S."/>
            <person name="Hayward A."/>
            <person name="Sun W."/>
            <person name="Li X."/>
            <person name="Schwartz D.C."/>
            <person name="Wang Y."/>
            <person name="Chen S."/>
        </authorList>
    </citation>
    <scope>NUCLEOTIDE SEQUENCE [LARGE SCALE GENOMIC DNA]</scope>
    <source>
        <strain evidence="10 11">ZZ0214-1</strain>
    </source>
</reference>
<keyword evidence="4" id="KW-0479">Metal-binding</keyword>
<evidence type="ECO:0000256" key="1">
    <source>
        <dbReference type="ARBA" id="ARBA00001970"/>
    </source>
</evidence>
<dbReference type="NCBIfam" id="TIGR01413">
    <property type="entry name" value="Dyp_perox_fam"/>
    <property type="match status" value="1"/>
</dbReference>
<evidence type="ECO:0000313" key="11">
    <source>
        <dbReference type="Proteomes" id="UP000230002"/>
    </source>
</evidence>
<dbReference type="InterPro" id="IPR006314">
    <property type="entry name" value="Dyp_peroxidase"/>
</dbReference>
<keyword evidence="6" id="KW-0408">Iron</keyword>
<evidence type="ECO:0000256" key="4">
    <source>
        <dbReference type="ARBA" id="ARBA00022723"/>
    </source>
</evidence>
<dbReference type="GO" id="GO:0004601">
    <property type="term" value="F:peroxidase activity"/>
    <property type="evidence" value="ECO:0007669"/>
    <property type="project" value="UniProtKB-KW"/>
</dbReference>
<dbReference type="PROSITE" id="PS51404">
    <property type="entry name" value="DYP_PEROXIDASE"/>
    <property type="match status" value="1"/>
</dbReference>
<keyword evidence="11" id="KW-1185">Reference proteome</keyword>
<dbReference type="GO" id="GO:0005829">
    <property type="term" value="C:cytosol"/>
    <property type="evidence" value="ECO:0007669"/>
    <property type="project" value="TreeGrafter"/>
</dbReference>
<proteinExistence type="inferred from homology"/>
<evidence type="ECO:0000256" key="2">
    <source>
        <dbReference type="ARBA" id="ARBA00022559"/>
    </source>
</evidence>
<dbReference type="Pfam" id="PF21105">
    <property type="entry name" value="DyP_N"/>
    <property type="match status" value="1"/>
</dbReference>
<comment type="cofactor">
    <cofactor evidence="1">
        <name>heme b</name>
        <dbReference type="ChEBI" id="CHEBI:60344"/>
    </cofactor>
</comment>
<evidence type="ECO:0000313" key="10">
    <source>
        <dbReference type="EMBL" id="PIL32181.1"/>
    </source>
</evidence>
<dbReference type="GO" id="GO:0020037">
    <property type="term" value="F:heme binding"/>
    <property type="evidence" value="ECO:0007669"/>
    <property type="project" value="InterPro"/>
</dbReference>
<evidence type="ECO:0000256" key="7">
    <source>
        <dbReference type="ARBA" id="ARBA00025737"/>
    </source>
</evidence>
<gene>
    <name evidence="10" type="ORF">GSI_05426</name>
</gene>
<keyword evidence="5" id="KW-0560">Oxidoreductase</keyword>
<dbReference type="OrthoDB" id="3207336at2759"/>
<accession>A0A2G8SEK0</accession>
<dbReference type="InterPro" id="IPR049509">
    <property type="entry name" value="DyP_N"/>
</dbReference>
<name>A0A2G8SEK0_9APHY</name>
<dbReference type="SUPFAM" id="SSF54909">
    <property type="entry name" value="Dimeric alpha+beta barrel"/>
    <property type="match status" value="1"/>
</dbReference>
<evidence type="ECO:0000256" key="8">
    <source>
        <dbReference type="SAM" id="MobiDB-lite"/>
    </source>
</evidence>
<dbReference type="STRING" id="1077348.A0A2G8SEK0"/>
<comment type="similarity">
    <text evidence="7">Belongs to the DyP-type peroxidase family.</text>
</comment>
<sequence>MLFLPDPGSFFVDCTSPIMASTLPPLNPANVQGDILVGLPKKVQHYLFFQIDDDVTAFRKRLRLLIPLITTTVQVQDDRAKIVANKKKAAELGKAPELLRLSGVNIAFSQFGLNKLGIKDNLGDTAFATGQQKDSQGLGDAGAPDANNNFVPNWINAFKNQIHGVVIISGDCDLTVTATQAAVLAIFNIGAHITLHEVITVKGVVRPGAEKGHEHFGFLDGISQPAVKDFDTKPNPGQETVSQGVILCGREGDVVAGTTTPFTRPAWALDGSFLALRYLFQLVPEFDNFLKASADPTKGFTSDLLGARLVGRWKSGAPVDVFPLADNPAAGKDPLQNNNFRYDFPNDFDTQDRCPFAGHTRKTNPRNDLEQLGFSTENRRIIRRGVQFGPELTPEEVSSGKTHHGRGLIFAAYCGSITNSFQFIQQSWANNQGFPIQKPVSPGFDAIIGQNNQGPDDNGPRSMSGANPNNQTATLSLPIEWVVPKGGEYFFSPSIPALRDTFSLV</sequence>
<feature type="domain" description="DyP dimeric alpha+beta barrel" evidence="9">
    <location>
        <begin position="30"/>
        <end position="207"/>
    </location>
</feature>
<keyword evidence="2" id="KW-0575">Peroxidase</keyword>
<dbReference type="GO" id="GO:0046872">
    <property type="term" value="F:metal ion binding"/>
    <property type="evidence" value="ECO:0007669"/>
    <property type="project" value="UniProtKB-KW"/>
</dbReference>
<evidence type="ECO:0000256" key="5">
    <source>
        <dbReference type="ARBA" id="ARBA00023002"/>
    </source>
</evidence>
<dbReference type="InterPro" id="IPR011008">
    <property type="entry name" value="Dimeric_a/b-barrel"/>
</dbReference>
<evidence type="ECO:0000256" key="6">
    <source>
        <dbReference type="ARBA" id="ARBA00023004"/>
    </source>
</evidence>
<dbReference type="Proteomes" id="UP000230002">
    <property type="component" value="Unassembled WGS sequence"/>
</dbReference>
<dbReference type="AlphaFoldDB" id="A0A2G8SEK0"/>
<evidence type="ECO:0000259" key="9">
    <source>
        <dbReference type="Pfam" id="PF21105"/>
    </source>
</evidence>
<feature type="region of interest" description="Disordered" evidence="8">
    <location>
        <begin position="449"/>
        <end position="470"/>
    </location>
</feature>